<dbReference type="CDD" id="cd12151">
    <property type="entry name" value="F1-ATPase_gamma"/>
    <property type="match status" value="1"/>
</dbReference>
<keyword evidence="6 10" id="KW-0406">Ion transport</keyword>
<dbReference type="InterPro" id="IPR035968">
    <property type="entry name" value="ATP_synth_F1_ATPase_gsu"/>
</dbReference>
<evidence type="ECO:0000256" key="7">
    <source>
        <dbReference type="ARBA" id="ARBA00023136"/>
    </source>
</evidence>
<dbReference type="Pfam" id="PF00231">
    <property type="entry name" value="ATP-synt"/>
    <property type="match status" value="1"/>
</dbReference>
<dbReference type="PRINTS" id="PR00126">
    <property type="entry name" value="ATPASEGAMMA"/>
</dbReference>
<gene>
    <name evidence="10" type="primary">atpG</name>
    <name evidence="11" type="ORF">Bcop_1188</name>
</gene>
<dbReference type="PANTHER" id="PTHR11693:SF22">
    <property type="entry name" value="ATP SYNTHASE SUBUNIT GAMMA, MITOCHONDRIAL"/>
    <property type="match status" value="1"/>
</dbReference>
<evidence type="ECO:0000256" key="2">
    <source>
        <dbReference type="ARBA" id="ARBA00004170"/>
    </source>
</evidence>
<comment type="similarity">
    <text evidence="3 10">Belongs to the ATPase gamma chain family.</text>
</comment>
<keyword evidence="5 10" id="KW-0375">Hydrogen ion transport</keyword>
<dbReference type="HAMAP" id="MF_00815">
    <property type="entry name" value="ATP_synth_gamma_bact"/>
    <property type="match status" value="1"/>
</dbReference>
<dbReference type="Gene3D" id="3.40.1380.10">
    <property type="match status" value="1"/>
</dbReference>
<organism evidence="11 12">
    <name type="scientific">Bacteroides coprosuis DSM 18011</name>
    <dbReference type="NCBI Taxonomy" id="679937"/>
    <lineage>
        <taxon>Bacteria</taxon>
        <taxon>Pseudomonadati</taxon>
        <taxon>Bacteroidota</taxon>
        <taxon>Bacteroidia</taxon>
        <taxon>Bacteroidales</taxon>
        <taxon>Bacteroidaceae</taxon>
        <taxon>Bacteroides</taxon>
    </lineage>
</organism>
<comment type="function">
    <text evidence="1 10">Produces ATP from ADP in the presence of a proton gradient across the membrane. The gamma chain is believed to be important in regulating ATPase activity and the flow of protons through the CF(0) complex.</text>
</comment>
<comment type="subcellular location">
    <subcellularLocation>
        <location evidence="10">Cell membrane</location>
        <topology evidence="10">Peripheral membrane protein</topology>
    </subcellularLocation>
    <subcellularLocation>
        <location evidence="2">Membrane</location>
        <topology evidence="2">Peripheral membrane protein</topology>
    </subcellularLocation>
</comment>
<dbReference type="GO" id="GO:0045259">
    <property type="term" value="C:proton-transporting ATP synthase complex"/>
    <property type="evidence" value="ECO:0007669"/>
    <property type="project" value="UniProtKB-KW"/>
</dbReference>
<keyword evidence="4 10" id="KW-0813">Transport</keyword>
<dbReference type="Gene3D" id="1.10.287.80">
    <property type="entry name" value="ATP synthase, gamma subunit, helix hairpin domain"/>
    <property type="match status" value="2"/>
</dbReference>
<dbReference type="HOGENOM" id="CLU_050669_0_1_10"/>
<keyword evidence="12" id="KW-1185">Reference proteome</keyword>
<dbReference type="NCBIfam" id="TIGR01146">
    <property type="entry name" value="ATPsyn_F1gamma"/>
    <property type="match status" value="1"/>
</dbReference>
<keyword evidence="9 10" id="KW-0066">ATP synthesis</keyword>
<evidence type="ECO:0000256" key="3">
    <source>
        <dbReference type="ARBA" id="ARBA00007681"/>
    </source>
</evidence>
<evidence type="ECO:0000313" key="11">
    <source>
        <dbReference type="EMBL" id="EGJ71392.1"/>
    </source>
</evidence>
<evidence type="ECO:0000256" key="10">
    <source>
        <dbReference type="HAMAP-Rule" id="MF_00815"/>
    </source>
</evidence>
<name>F3ZUT2_9BACE</name>
<dbReference type="GO" id="GO:0005886">
    <property type="term" value="C:plasma membrane"/>
    <property type="evidence" value="ECO:0007669"/>
    <property type="project" value="UniProtKB-SubCell"/>
</dbReference>
<dbReference type="GO" id="GO:0042777">
    <property type="term" value="P:proton motive force-driven plasma membrane ATP synthesis"/>
    <property type="evidence" value="ECO:0007669"/>
    <property type="project" value="UniProtKB-UniRule"/>
</dbReference>
<accession>F3ZUT2</accession>
<dbReference type="eggNOG" id="COG0224">
    <property type="taxonomic scope" value="Bacteria"/>
</dbReference>
<evidence type="ECO:0000256" key="1">
    <source>
        <dbReference type="ARBA" id="ARBA00003456"/>
    </source>
</evidence>
<dbReference type="NCBIfam" id="NF009959">
    <property type="entry name" value="PRK13426.1"/>
    <property type="match status" value="1"/>
</dbReference>
<dbReference type="EMBL" id="CM001167">
    <property type="protein sequence ID" value="EGJ71392.1"/>
    <property type="molecule type" value="Genomic_DNA"/>
</dbReference>
<dbReference type="InterPro" id="IPR000131">
    <property type="entry name" value="ATP_synth_F1_gsu"/>
</dbReference>
<keyword evidence="7 10" id="KW-0472">Membrane</keyword>
<dbReference type="PANTHER" id="PTHR11693">
    <property type="entry name" value="ATP SYNTHASE GAMMA CHAIN"/>
    <property type="match status" value="1"/>
</dbReference>
<evidence type="ECO:0000256" key="8">
    <source>
        <dbReference type="ARBA" id="ARBA00023196"/>
    </source>
</evidence>
<reference evidence="11 12" key="1">
    <citation type="journal article" date="2011" name="Stand. Genomic Sci.">
        <title>Non-contiguous finished genome sequence of Bacteroides coprosuis type strain (PC139).</title>
        <authorList>
            <person name="Land M."/>
            <person name="Held B."/>
            <person name="Gronow S."/>
            <person name="Abt B."/>
            <person name="Lucas S."/>
            <person name="Del Rio T.G."/>
            <person name="Nolan M."/>
            <person name="Tice H."/>
            <person name="Cheng J.F."/>
            <person name="Pitluck S."/>
            <person name="Liolios K."/>
            <person name="Pagani I."/>
            <person name="Ivanova N."/>
            <person name="Mavromatis K."/>
            <person name="Mikhailova N."/>
            <person name="Pati A."/>
            <person name="Tapia R."/>
            <person name="Han C."/>
            <person name="Goodwin L."/>
            <person name="Chen A."/>
            <person name="Palaniappan K."/>
            <person name="Hauser L."/>
            <person name="Brambilla E.M."/>
            <person name="Rohde M."/>
            <person name="Goker M."/>
            <person name="Detter J.C."/>
            <person name="Woyke T."/>
            <person name="Bristow J."/>
            <person name="Eisen J.A."/>
            <person name="Markowitz V."/>
            <person name="Hugenholtz P."/>
            <person name="Kyrpides N.C."/>
            <person name="Klenk H.P."/>
            <person name="Lapidus A."/>
        </authorList>
    </citation>
    <scope>NUCLEOTIDE SEQUENCE</scope>
    <source>
        <strain evidence="11 12">DSM 18011</strain>
    </source>
</reference>
<proteinExistence type="inferred from homology"/>
<evidence type="ECO:0000256" key="5">
    <source>
        <dbReference type="ARBA" id="ARBA00022781"/>
    </source>
</evidence>
<evidence type="ECO:0000256" key="6">
    <source>
        <dbReference type="ARBA" id="ARBA00023065"/>
    </source>
</evidence>
<dbReference type="OrthoDB" id="9812769at2"/>
<evidence type="ECO:0000313" key="12">
    <source>
        <dbReference type="Proteomes" id="UP000018439"/>
    </source>
</evidence>
<keyword evidence="8 10" id="KW-0139">CF(1)</keyword>
<comment type="subunit">
    <text evidence="10">F-type ATPases have 2 components, CF(1) - the catalytic core - and CF(0) - the membrane proton channel. CF(1) has five subunits: alpha(3), beta(3), gamma(1), delta(1), epsilon(1). CF(0) has three main subunits: a, b and c.</text>
</comment>
<dbReference type="SUPFAM" id="SSF52943">
    <property type="entry name" value="ATP synthase (F1-ATPase), gamma subunit"/>
    <property type="match status" value="1"/>
</dbReference>
<dbReference type="Proteomes" id="UP000018439">
    <property type="component" value="Chromosome"/>
</dbReference>
<sequence>MGSLREVKNRINSVKNTRKITSAMRMVASAKLTKVEGVIENMLPYQNKLDSILCKFLSGGTKVESPFTVQREVKRIAVVVMSSNTSLCGAYNANVIRSLTSLLEEKKYLGEEAILLYPIGRKVEEFLKKNGYQTEGSFQELAETPSYKEARKLANILMKKFLIGEIDQVVFIYHHFKSLASQELLKDVYLPLDIDKYRQRGDDNKVNNDYIVEPSEVELIANLLPKVLSQKLFTVLVDSNASEHAARSLAMQIATDNANELIQELTKQYNKSRQQAITNELLDIIGGSMR</sequence>
<dbReference type="GO" id="GO:0005524">
    <property type="term" value="F:ATP binding"/>
    <property type="evidence" value="ECO:0007669"/>
    <property type="project" value="UniProtKB-UniRule"/>
</dbReference>
<evidence type="ECO:0000256" key="4">
    <source>
        <dbReference type="ARBA" id="ARBA00022448"/>
    </source>
</evidence>
<dbReference type="GO" id="GO:0046933">
    <property type="term" value="F:proton-transporting ATP synthase activity, rotational mechanism"/>
    <property type="evidence" value="ECO:0007669"/>
    <property type="project" value="UniProtKB-UniRule"/>
</dbReference>
<evidence type="ECO:0000256" key="9">
    <source>
        <dbReference type="ARBA" id="ARBA00023310"/>
    </source>
</evidence>
<protein>
    <recommendedName>
        <fullName evidence="10">ATP synthase gamma chain</fullName>
    </recommendedName>
    <alternativeName>
        <fullName evidence="10">ATP synthase F1 sector gamma subunit</fullName>
    </alternativeName>
    <alternativeName>
        <fullName evidence="10">F-ATPase gamma subunit</fullName>
    </alternativeName>
</protein>
<keyword evidence="10" id="KW-1003">Cell membrane</keyword>
<dbReference type="AlphaFoldDB" id="F3ZUT2"/>
<dbReference type="STRING" id="679937.Bcop_1188"/>